<dbReference type="AlphaFoldDB" id="A0A1I5KT28"/>
<accession>A0A1I5KT28</accession>
<evidence type="ECO:0008006" key="4">
    <source>
        <dbReference type="Google" id="ProtNLM"/>
    </source>
</evidence>
<protein>
    <recommendedName>
        <fullName evidence="4">Anti-sigma factor</fullName>
    </recommendedName>
</protein>
<dbReference type="Proteomes" id="UP000199137">
    <property type="component" value="Unassembled WGS sequence"/>
</dbReference>
<evidence type="ECO:0000313" key="2">
    <source>
        <dbReference type="EMBL" id="SFO87551.1"/>
    </source>
</evidence>
<evidence type="ECO:0000256" key="1">
    <source>
        <dbReference type="SAM" id="MobiDB-lite"/>
    </source>
</evidence>
<name>A0A1I5KT28_9PSEU</name>
<evidence type="ECO:0000313" key="3">
    <source>
        <dbReference type="Proteomes" id="UP000199137"/>
    </source>
</evidence>
<gene>
    <name evidence="2" type="ORF">SAMN05421854_103308</name>
</gene>
<dbReference type="OrthoDB" id="9956549at2"/>
<feature type="compositionally biased region" description="Basic and acidic residues" evidence="1">
    <location>
        <begin position="48"/>
        <end position="62"/>
    </location>
</feature>
<dbReference type="EMBL" id="FOWC01000003">
    <property type="protein sequence ID" value="SFO87551.1"/>
    <property type="molecule type" value="Genomic_DNA"/>
</dbReference>
<sequence length="109" mass="12125">MTGHSAGRFAATANRGHARRSSGEGTPIDHDTTTTADESEPETIEPESAARETYAEQQARLDDEAVDRWAAIVVDWPPMTPEQIRALAVILNRIEARQERQRAQRQQSS</sequence>
<reference evidence="2 3" key="1">
    <citation type="submission" date="2016-10" db="EMBL/GenBank/DDBJ databases">
        <authorList>
            <person name="de Groot N.N."/>
        </authorList>
    </citation>
    <scope>NUCLEOTIDE SEQUENCE [LARGE SCALE GENOMIC DNA]</scope>
    <source>
        <strain evidence="2 3">DSM 44637</strain>
    </source>
</reference>
<organism evidence="2 3">
    <name type="scientific">Amycolatopsis rubida</name>
    <dbReference type="NCBI Taxonomy" id="112413"/>
    <lineage>
        <taxon>Bacteria</taxon>
        <taxon>Bacillati</taxon>
        <taxon>Actinomycetota</taxon>
        <taxon>Actinomycetes</taxon>
        <taxon>Pseudonocardiales</taxon>
        <taxon>Pseudonocardiaceae</taxon>
        <taxon>Amycolatopsis</taxon>
    </lineage>
</organism>
<feature type="region of interest" description="Disordered" evidence="1">
    <location>
        <begin position="1"/>
        <end position="62"/>
    </location>
</feature>
<dbReference type="RefSeq" id="WP_093573631.1">
    <property type="nucleotide sequence ID" value="NZ_FOWC01000003.1"/>
</dbReference>
<dbReference type="STRING" id="112413.SAMN05421854_103308"/>
<proteinExistence type="predicted"/>